<feature type="transmembrane region" description="Helical" evidence="2">
    <location>
        <begin position="105"/>
        <end position="125"/>
    </location>
</feature>
<feature type="compositionally biased region" description="Polar residues" evidence="1">
    <location>
        <begin position="446"/>
        <end position="457"/>
    </location>
</feature>
<reference evidence="3 4" key="1">
    <citation type="journal article" date="2011" name="Proc. Natl. Acad. Sci. U.S.A.">
        <title>Evolutionary erosion of yeast sex chromosomes by mating-type switching accidents.</title>
        <authorList>
            <person name="Gordon J.L."/>
            <person name="Armisen D."/>
            <person name="Proux-Wera E."/>
            <person name="Oheigeartaigh S.S."/>
            <person name="Byrne K.P."/>
            <person name="Wolfe K.H."/>
        </authorList>
    </citation>
    <scope>NUCLEOTIDE SEQUENCE [LARGE SCALE GENOMIC DNA]</scope>
    <source>
        <strain evidence="4">ATCC 10597 / BCRC 20456 / CBS 421 / NBRC 0211 / NRRL Y-12639</strain>
    </source>
</reference>
<dbReference type="HOGENOM" id="CLU_598631_0_0_1"/>
<feature type="compositionally biased region" description="Basic and acidic residues" evidence="1">
    <location>
        <begin position="312"/>
        <end position="324"/>
    </location>
</feature>
<organism evidence="3 4">
    <name type="scientific">Naumovozyma dairenensis (strain ATCC 10597 / BCRC 20456 / CBS 421 / NBRC 0211 / NRRL Y-12639)</name>
    <name type="common">Saccharomyces dairenensis</name>
    <dbReference type="NCBI Taxonomy" id="1071378"/>
    <lineage>
        <taxon>Eukaryota</taxon>
        <taxon>Fungi</taxon>
        <taxon>Dikarya</taxon>
        <taxon>Ascomycota</taxon>
        <taxon>Saccharomycotina</taxon>
        <taxon>Saccharomycetes</taxon>
        <taxon>Saccharomycetales</taxon>
        <taxon>Saccharomycetaceae</taxon>
        <taxon>Naumovozyma</taxon>
    </lineage>
</organism>
<dbReference type="STRING" id="1071378.G0WA35"/>
<keyword evidence="2" id="KW-1133">Transmembrane helix</keyword>
<feature type="region of interest" description="Disordered" evidence="1">
    <location>
        <begin position="185"/>
        <end position="261"/>
    </location>
</feature>
<evidence type="ECO:0000313" key="4">
    <source>
        <dbReference type="Proteomes" id="UP000000689"/>
    </source>
</evidence>
<sequence>MTRRPVIQSIFSLGGSLAMVKGLKRVLRKYDLPENWLTPTQGNSTQENINKTNELISILQEVSNAMHSRDDISFSKQLEEAGDGITWKKVGLFVLKESINMDTKIAAGIIFTILFLPLLSALLSNSIGKKLRKKKNDNVDFATQTEQSHHYGPAERALLQFGKSKSEPILLEDNDIHPILSNLAGEKIEEGNQSEEEEKGITGGKEDEGKDEEQQEEGDDYGQGESEENVEIISPEVDDDLNEEGNHIQVEDDENTNSFENVTSFSNNIEDINSFLRPIEEEEGNVNDNKNKADNEQNEVEADQVEGAQTSIKEDNNGEDRNETDTTYDMAIRTIDFGETPSPNSLTHDVENETSTTNNSSYKLSHPNNADVALIHLEPDTTALERNTLTFPEEIPDLNEAEALVGGEEKSKDLRVSSNGSLSSHSNSPHIHVSPTKSMHPDAQVNKEQAYSQPFTY</sequence>
<gene>
    <name evidence="3" type="primary">NDAI0D03320</name>
    <name evidence="3" type="ordered locus">NDAI_0D03320</name>
</gene>
<dbReference type="GeneID" id="11498592"/>
<evidence type="ECO:0000313" key="3">
    <source>
        <dbReference type="EMBL" id="CCD24646.1"/>
    </source>
</evidence>
<dbReference type="AlphaFoldDB" id="G0WA35"/>
<accession>G0WA35</accession>
<feature type="compositionally biased region" description="Low complexity" evidence="1">
    <location>
        <begin position="417"/>
        <end position="428"/>
    </location>
</feature>
<evidence type="ECO:0000256" key="1">
    <source>
        <dbReference type="SAM" id="MobiDB-lite"/>
    </source>
</evidence>
<dbReference type="Proteomes" id="UP000000689">
    <property type="component" value="Chromosome 4"/>
</dbReference>
<dbReference type="eggNOG" id="ENOG502S8G9">
    <property type="taxonomic scope" value="Eukaryota"/>
</dbReference>
<feature type="compositionally biased region" description="Polar residues" evidence="1">
    <location>
        <begin position="341"/>
        <end position="365"/>
    </location>
</feature>
<feature type="region of interest" description="Disordered" evidence="1">
    <location>
        <begin position="404"/>
        <end position="457"/>
    </location>
</feature>
<proteinExistence type="predicted"/>
<evidence type="ECO:0000256" key="2">
    <source>
        <dbReference type="SAM" id="Phobius"/>
    </source>
</evidence>
<keyword evidence="4" id="KW-1185">Reference proteome</keyword>
<protein>
    <submittedName>
        <fullName evidence="3">Uncharacterized protein</fullName>
    </submittedName>
</protein>
<dbReference type="OrthoDB" id="4053752at2759"/>
<feature type="compositionally biased region" description="Acidic residues" evidence="1">
    <location>
        <begin position="209"/>
        <end position="243"/>
    </location>
</feature>
<dbReference type="KEGG" id="ndi:NDAI_0D03320"/>
<dbReference type="RefSeq" id="XP_003669889.1">
    <property type="nucleotide sequence ID" value="XM_003669841.1"/>
</dbReference>
<name>G0WA35_NAUDC</name>
<keyword evidence="2" id="KW-0472">Membrane</keyword>
<dbReference type="EMBL" id="HE580270">
    <property type="protein sequence ID" value="CCD24646.1"/>
    <property type="molecule type" value="Genomic_DNA"/>
</dbReference>
<dbReference type="OMA" id="EDNDIHP"/>
<keyword evidence="2" id="KW-0812">Transmembrane</keyword>
<feature type="region of interest" description="Disordered" evidence="1">
    <location>
        <begin position="280"/>
        <end position="365"/>
    </location>
</feature>